<gene>
    <name evidence="2" type="ORF">BD809_102261</name>
</gene>
<keyword evidence="3" id="KW-1185">Reference proteome</keyword>
<keyword evidence="1" id="KW-0732">Signal</keyword>
<evidence type="ECO:0000313" key="3">
    <source>
        <dbReference type="Proteomes" id="UP000324376"/>
    </source>
</evidence>
<proteinExistence type="predicted"/>
<organism evidence="2 3">
    <name type="scientific">Aquimarina intermedia</name>
    <dbReference type="NCBI Taxonomy" id="350814"/>
    <lineage>
        <taxon>Bacteria</taxon>
        <taxon>Pseudomonadati</taxon>
        <taxon>Bacteroidota</taxon>
        <taxon>Flavobacteriia</taxon>
        <taxon>Flavobacteriales</taxon>
        <taxon>Flavobacteriaceae</taxon>
        <taxon>Aquimarina</taxon>
    </lineage>
</organism>
<reference evidence="2 3" key="1">
    <citation type="submission" date="2019-07" db="EMBL/GenBank/DDBJ databases">
        <title>Genomic Encyclopedia of Archaeal and Bacterial Type Strains, Phase II (KMG-II): from individual species to whole genera.</title>
        <authorList>
            <person name="Goeker M."/>
        </authorList>
    </citation>
    <scope>NUCLEOTIDE SEQUENCE [LARGE SCALE GENOMIC DNA]</scope>
    <source>
        <strain evidence="2 3">DSM 17527</strain>
    </source>
</reference>
<protein>
    <recommendedName>
        <fullName evidence="4">Collagen triple helix repeat protein</fullName>
    </recommendedName>
</protein>
<dbReference type="EMBL" id="VNHU01000002">
    <property type="protein sequence ID" value="TYP76047.1"/>
    <property type="molecule type" value="Genomic_DNA"/>
</dbReference>
<feature type="signal peptide" evidence="1">
    <location>
        <begin position="1"/>
        <end position="21"/>
    </location>
</feature>
<evidence type="ECO:0000313" key="2">
    <source>
        <dbReference type="EMBL" id="TYP76047.1"/>
    </source>
</evidence>
<comment type="caution">
    <text evidence="2">The sequence shown here is derived from an EMBL/GenBank/DDBJ whole genome shotgun (WGS) entry which is preliminary data.</text>
</comment>
<dbReference type="Proteomes" id="UP000324376">
    <property type="component" value="Unassembled WGS sequence"/>
</dbReference>
<dbReference type="AlphaFoldDB" id="A0A5S5C9S0"/>
<dbReference type="RefSeq" id="WP_148781649.1">
    <property type="nucleotide sequence ID" value="NZ_VNHU01000002.1"/>
</dbReference>
<dbReference type="OrthoDB" id="1430935at2"/>
<evidence type="ECO:0000256" key="1">
    <source>
        <dbReference type="SAM" id="SignalP"/>
    </source>
</evidence>
<sequence>MKKNYFKILLVCALSITLANCDGEDGANGLDGTNGINGENGANGENGVNGENGEGFDDLVKYGNITVSLEGNRPDGEAFIKEEDFRFTAVEGSDIQGFNSIVKNPSSFNFSVVRFLSAPDDVFQESWAEINLTVNNPGEATESLDLDFQLLNYAVITEDNKYFTMSDFFSETSTGVTNFTVSDYAFNEETNNLTLTYSLDVAAANNDTGNDLSISGTVDVIVLERISPPAP</sequence>
<feature type="chain" id="PRO_5024297050" description="Collagen triple helix repeat protein" evidence="1">
    <location>
        <begin position="22"/>
        <end position="231"/>
    </location>
</feature>
<evidence type="ECO:0008006" key="4">
    <source>
        <dbReference type="Google" id="ProtNLM"/>
    </source>
</evidence>
<name>A0A5S5C9S0_9FLAO</name>
<accession>A0A5S5C9S0</accession>